<dbReference type="eggNOG" id="COG0517">
    <property type="taxonomic scope" value="Bacteria"/>
</dbReference>
<dbReference type="EMBL" id="BAFH01000002">
    <property type="protein sequence ID" value="GAB61476.1"/>
    <property type="molecule type" value="Genomic_DNA"/>
</dbReference>
<dbReference type="STRING" id="247490.KSU1_B0619"/>
<dbReference type="PROSITE" id="PS51464">
    <property type="entry name" value="SIS"/>
    <property type="match status" value="1"/>
</dbReference>
<dbReference type="eggNOG" id="COG0794">
    <property type="taxonomic scope" value="Bacteria"/>
</dbReference>
<evidence type="ECO:0000313" key="11">
    <source>
        <dbReference type="Proteomes" id="UP000002985"/>
    </source>
</evidence>
<keyword evidence="5" id="KW-0862">Zinc</keyword>
<keyword evidence="5" id="KW-0479">Metal-binding</keyword>
<feature type="domain" description="CBS" evidence="8">
    <location>
        <begin position="286"/>
        <end position="337"/>
    </location>
</feature>
<dbReference type="OrthoDB" id="9762536at2"/>
<evidence type="ECO:0000259" key="8">
    <source>
        <dbReference type="PROSITE" id="PS51371"/>
    </source>
</evidence>
<dbReference type="Proteomes" id="UP000002985">
    <property type="component" value="Unassembled WGS sequence"/>
</dbReference>
<organism evidence="10 11">
    <name type="scientific">Candidatus Jettenia caeni</name>
    <dbReference type="NCBI Taxonomy" id="247490"/>
    <lineage>
        <taxon>Bacteria</taxon>
        <taxon>Pseudomonadati</taxon>
        <taxon>Planctomycetota</taxon>
        <taxon>Candidatus Brocadiia</taxon>
        <taxon>Candidatus Brocadiales</taxon>
        <taxon>Candidatus Brocadiaceae</taxon>
        <taxon>Candidatus Jettenia</taxon>
    </lineage>
</organism>
<protein>
    <recommendedName>
        <fullName evidence="12">Arabinose-5-phosphate isomerase</fullName>
    </recommendedName>
</protein>
<dbReference type="SUPFAM" id="SSF53697">
    <property type="entry name" value="SIS domain"/>
    <property type="match status" value="1"/>
</dbReference>
<evidence type="ECO:0000256" key="3">
    <source>
        <dbReference type="ARBA" id="ARBA00023122"/>
    </source>
</evidence>
<dbReference type="SMART" id="SM00116">
    <property type="entry name" value="CBS"/>
    <property type="match status" value="2"/>
</dbReference>
<dbReference type="Gene3D" id="3.10.580.10">
    <property type="entry name" value="CBS-domain"/>
    <property type="match status" value="1"/>
</dbReference>
<feature type="site" description="Catalytically relevant" evidence="6">
    <location>
        <position position="119"/>
    </location>
</feature>
<keyword evidence="3 7" id="KW-0129">CBS domain</keyword>
<evidence type="ECO:0000256" key="1">
    <source>
        <dbReference type="ARBA" id="ARBA00008165"/>
    </source>
</evidence>
<dbReference type="InterPro" id="IPR001347">
    <property type="entry name" value="SIS_dom"/>
</dbReference>
<dbReference type="FunFam" id="3.40.50.10490:FF:000011">
    <property type="entry name" value="Arabinose 5-phosphate isomerase"/>
    <property type="match status" value="1"/>
</dbReference>
<dbReference type="InterPro" id="IPR000644">
    <property type="entry name" value="CBS_dom"/>
</dbReference>
<dbReference type="PIRSF" id="PIRSF004692">
    <property type="entry name" value="KdsD_KpsF"/>
    <property type="match status" value="1"/>
</dbReference>
<keyword evidence="11" id="KW-1185">Reference proteome</keyword>
<feature type="domain" description="SIS" evidence="9">
    <location>
        <begin position="50"/>
        <end position="192"/>
    </location>
</feature>
<evidence type="ECO:0000259" key="9">
    <source>
        <dbReference type="PROSITE" id="PS51464"/>
    </source>
</evidence>
<dbReference type="CDD" id="cd04604">
    <property type="entry name" value="CBS_pair_SIS_assoc"/>
    <property type="match status" value="1"/>
</dbReference>
<feature type="site" description="Catalytically relevant" evidence="6">
    <location>
        <position position="201"/>
    </location>
</feature>
<gene>
    <name evidence="10" type="ORF">KSU1_B0619</name>
</gene>
<sequence>MSLYPRKPDEKNFMKEKSLSDTAYAKEILFMESEAIRNLIGRLDHSFQKAIDLIFTCKGRVIVTGIGKAGIIGQKISATLASTGTPSYWIHSSEARHGDLGRIVANDIILALSNSGETEVVTLLPFVKQIGAKVIAITGNNKSSLASHSDVVLDIGKIKEPCPLGLAPSASSTAMLALGDALALTIFKKRNLSKEDYAFYHPGGDLGRKLLTVEMVMRKNEGNPVADEDMILLDVLTIMTETAGKPGAVSIVDKQNKLVGFFTDGDLRRHLKNGVSFLQYRVKEVMTRSPKVINARCLAAEAYKILKDYKIDQLPVVDGSNTPIGIIDVQDLLEVGF</sequence>
<dbReference type="Gene3D" id="3.40.50.10490">
    <property type="entry name" value="Glucose-6-phosphate isomerase like protein, domain 1"/>
    <property type="match status" value="1"/>
</dbReference>
<feature type="site" description="Catalytically relevant" evidence="6">
    <location>
        <position position="68"/>
    </location>
</feature>
<dbReference type="GO" id="GO:0097367">
    <property type="term" value="F:carbohydrate derivative binding"/>
    <property type="evidence" value="ECO:0007669"/>
    <property type="project" value="InterPro"/>
</dbReference>
<comment type="similarity">
    <text evidence="1 4">Belongs to the SIS family. GutQ/KpsF subfamily.</text>
</comment>
<evidence type="ECO:0000256" key="6">
    <source>
        <dbReference type="PIRSR" id="PIRSR004692-3"/>
    </source>
</evidence>
<evidence type="ECO:0000256" key="5">
    <source>
        <dbReference type="PIRSR" id="PIRSR004692-2"/>
    </source>
</evidence>
<evidence type="ECO:0000256" key="4">
    <source>
        <dbReference type="PIRNR" id="PIRNR004692"/>
    </source>
</evidence>
<dbReference type="InterPro" id="IPR046342">
    <property type="entry name" value="CBS_dom_sf"/>
</dbReference>
<name>I3IID1_9BACT</name>
<feature type="domain" description="CBS" evidence="8">
    <location>
        <begin position="217"/>
        <end position="277"/>
    </location>
</feature>
<dbReference type="Pfam" id="PF01380">
    <property type="entry name" value="SIS"/>
    <property type="match status" value="1"/>
</dbReference>
<dbReference type="InterPro" id="IPR004800">
    <property type="entry name" value="KdsD/KpsF-type"/>
</dbReference>
<accession>I3IID1</accession>
<dbReference type="Pfam" id="PF00571">
    <property type="entry name" value="CBS"/>
    <property type="match status" value="2"/>
</dbReference>
<dbReference type="GO" id="GO:0005975">
    <property type="term" value="P:carbohydrate metabolic process"/>
    <property type="evidence" value="ECO:0007669"/>
    <property type="project" value="InterPro"/>
</dbReference>
<reference evidence="10 11" key="1">
    <citation type="journal article" date="2012" name="FEBS Lett.">
        <title>Anammox organism KSU-1 expresses a NirK-type copper-containing nitrite reductase instead of a NirS-type with cytochrome cd1.</title>
        <authorList>
            <person name="Hira D."/>
            <person name="Toh H."/>
            <person name="Migita C.T."/>
            <person name="Okubo H."/>
            <person name="Nishiyama T."/>
            <person name="Hattori M."/>
            <person name="Furukawa K."/>
            <person name="Fujii T."/>
        </authorList>
    </citation>
    <scope>NUCLEOTIDE SEQUENCE [LARGE SCALE GENOMIC DNA]</scope>
</reference>
<comment type="caution">
    <text evidence="10">The sequence shown here is derived from an EMBL/GenBank/DDBJ whole genome shotgun (WGS) entry which is preliminary data.</text>
</comment>
<keyword evidence="2" id="KW-0677">Repeat</keyword>
<dbReference type="GO" id="GO:0046872">
    <property type="term" value="F:metal ion binding"/>
    <property type="evidence" value="ECO:0007669"/>
    <property type="project" value="UniProtKB-KW"/>
</dbReference>
<evidence type="ECO:0008006" key="12">
    <source>
        <dbReference type="Google" id="ProtNLM"/>
    </source>
</evidence>
<dbReference type="PANTHER" id="PTHR42745">
    <property type="match status" value="1"/>
</dbReference>
<feature type="site" description="Catalytically relevant" evidence="6">
    <location>
        <position position="160"/>
    </location>
</feature>
<dbReference type="GO" id="GO:1901135">
    <property type="term" value="P:carbohydrate derivative metabolic process"/>
    <property type="evidence" value="ECO:0007669"/>
    <property type="project" value="InterPro"/>
</dbReference>
<dbReference type="GO" id="GO:0019146">
    <property type="term" value="F:arabinose-5-phosphate isomerase activity"/>
    <property type="evidence" value="ECO:0007669"/>
    <property type="project" value="UniProtKB-ARBA"/>
</dbReference>
<dbReference type="PANTHER" id="PTHR42745:SF1">
    <property type="entry name" value="ARABINOSE 5-PHOSPHATE ISOMERASE KDSD"/>
    <property type="match status" value="1"/>
</dbReference>
<dbReference type="InterPro" id="IPR046348">
    <property type="entry name" value="SIS_dom_sf"/>
</dbReference>
<proteinExistence type="inferred from homology"/>
<dbReference type="PROSITE" id="PS51371">
    <property type="entry name" value="CBS"/>
    <property type="match status" value="2"/>
</dbReference>
<dbReference type="AlphaFoldDB" id="I3IID1"/>
<dbReference type="InterPro" id="IPR050986">
    <property type="entry name" value="GutQ/KpsF_isomerases"/>
</dbReference>
<evidence type="ECO:0000256" key="7">
    <source>
        <dbReference type="PROSITE-ProRule" id="PRU00703"/>
    </source>
</evidence>
<dbReference type="NCBIfam" id="TIGR00393">
    <property type="entry name" value="kpsF"/>
    <property type="match status" value="1"/>
</dbReference>
<evidence type="ECO:0000256" key="2">
    <source>
        <dbReference type="ARBA" id="ARBA00022737"/>
    </source>
</evidence>
<dbReference type="CDD" id="cd05014">
    <property type="entry name" value="SIS_Kpsf"/>
    <property type="match status" value="1"/>
</dbReference>
<feature type="binding site" evidence="5">
    <location>
        <position position="91"/>
    </location>
    <ligand>
        <name>Zn(2+)</name>
        <dbReference type="ChEBI" id="CHEBI:29105"/>
    </ligand>
</feature>
<evidence type="ECO:0000313" key="10">
    <source>
        <dbReference type="EMBL" id="GAB61476.1"/>
    </source>
</evidence>
<dbReference type="InterPro" id="IPR035474">
    <property type="entry name" value="SIS_Kpsf"/>
</dbReference>